<dbReference type="PROSITE" id="PS01099">
    <property type="entry name" value="COMPLEX1_24K"/>
    <property type="match status" value="1"/>
</dbReference>
<keyword evidence="2 7" id="KW-0001">2Fe-2S</keyword>
<keyword evidence="3 7" id="KW-0479">Metal-binding</keyword>
<evidence type="ECO:0000313" key="8">
    <source>
        <dbReference type="EMBL" id="ADK84156.1"/>
    </source>
</evidence>
<dbReference type="InterPro" id="IPR028431">
    <property type="entry name" value="NADP_DH_HndA-like"/>
</dbReference>
<dbReference type="InterPro" id="IPR002023">
    <property type="entry name" value="NuoE-like"/>
</dbReference>
<dbReference type="KEGG" id="dbr:Deba_0784"/>
<feature type="binding site" evidence="7">
    <location>
        <position position="119"/>
    </location>
    <ligand>
        <name>[2Fe-2S] cluster</name>
        <dbReference type="ChEBI" id="CHEBI:190135"/>
    </ligand>
</feature>
<accession>E1QF20</accession>
<evidence type="ECO:0000256" key="4">
    <source>
        <dbReference type="ARBA" id="ARBA00023004"/>
    </source>
</evidence>
<dbReference type="STRING" id="644282.Deba_0784"/>
<evidence type="ECO:0000256" key="1">
    <source>
        <dbReference type="ARBA" id="ARBA00010643"/>
    </source>
</evidence>
<comment type="similarity">
    <text evidence="1">Belongs to the complex I 24 kDa subunit family.</text>
</comment>
<dbReference type="HOGENOM" id="CLU_054362_2_1_7"/>
<dbReference type="InterPro" id="IPR036249">
    <property type="entry name" value="Thioredoxin-like_sf"/>
</dbReference>
<name>E1QF20_DESB2</name>
<dbReference type="InterPro" id="IPR042128">
    <property type="entry name" value="NuoE_dom"/>
</dbReference>
<evidence type="ECO:0000313" key="9">
    <source>
        <dbReference type="Proteomes" id="UP000009047"/>
    </source>
</evidence>
<feature type="binding site" evidence="7">
    <location>
        <position position="83"/>
    </location>
    <ligand>
        <name>[2Fe-2S] cluster</name>
        <dbReference type="ChEBI" id="CHEBI:190135"/>
    </ligand>
</feature>
<dbReference type="EMBL" id="CP002085">
    <property type="protein sequence ID" value="ADK84156.1"/>
    <property type="molecule type" value="Genomic_DNA"/>
</dbReference>
<dbReference type="Gene3D" id="1.10.10.1590">
    <property type="entry name" value="NADH-quinone oxidoreductase subunit E"/>
    <property type="match status" value="1"/>
</dbReference>
<dbReference type="PANTHER" id="PTHR43342:SF1">
    <property type="entry name" value="BIFURCATING [FEFE] HYDROGENASE GAMMA SUBUNIT"/>
    <property type="match status" value="1"/>
</dbReference>
<keyword evidence="9" id="KW-1185">Reference proteome</keyword>
<comment type="cofactor">
    <cofactor evidence="6">
        <name>[2Fe-2S] cluster</name>
        <dbReference type="ChEBI" id="CHEBI:190135"/>
    </cofactor>
</comment>
<dbReference type="RefSeq" id="WP_013257611.1">
    <property type="nucleotide sequence ID" value="NC_014365.1"/>
</dbReference>
<protein>
    <submittedName>
        <fullName evidence="8">NADH-quinone oxidoreductase, E subunit</fullName>
    </submittedName>
</protein>
<sequence length="154" mass="16866">MSAQAVQLDELIDRYPAKPEYLIFLLQDIQAAYGYISPEAMDRVCDHAGVPKSRAYSVATFYQSFSLKPKGEHKIRVCMGTACHLKGAQRLADAVERKLGIKPDETSPDLKFSLEAVHCLGACAMAPVVVVDDEYHAGATPGKLDKLLDNVARD</sequence>
<evidence type="ECO:0000256" key="7">
    <source>
        <dbReference type="PIRSR" id="PIRSR000216-1"/>
    </source>
</evidence>
<dbReference type="InterPro" id="IPR041921">
    <property type="entry name" value="NuoE_N"/>
</dbReference>
<dbReference type="PIRSF" id="PIRSF000216">
    <property type="entry name" value="NADH_DH_24kDa"/>
    <property type="match status" value="1"/>
</dbReference>
<dbReference type="PANTHER" id="PTHR43342">
    <property type="entry name" value="NADH-QUINONE OXIDOREDUCTASE, E SUBUNIT"/>
    <property type="match status" value="1"/>
</dbReference>
<gene>
    <name evidence="8" type="ordered locus">Deba_0784</name>
</gene>
<dbReference type="CDD" id="cd03064">
    <property type="entry name" value="TRX_Fd_NuoE"/>
    <property type="match status" value="1"/>
</dbReference>
<evidence type="ECO:0000256" key="5">
    <source>
        <dbReference type="ARBA" id="ARBA00023014"/>
    </source>
</evidence>
<feature type="binding site" evidence="7">
    <location>
        <position position="78"/>
    </location>
    <ligand>
        <name>[2Fe-2S] cluster</name>
        <dbReference type="ChEBI" id="CHEBI:190135"/>
    </ligand>
</feature>
<dbReference type="SUPFAM" id="SSF52833">
    <property type="entry name" value="Thioredoxin-like"/>
    <property type="match status" value="1"/>
</dbReference>
<reference evidence="8 9" key="1">
    <citation type="journal article" date="2010" name="Stand. Genomic Sci.">
        <title>Complete genome sequence of Desulfarculus baarsii type strain (2st14).</title>
        <authorList>
            <person name="Sun H."/>
            <person name="Spring S."/>
            <person name="Lapidus A."/>
            <person name="Davenport K."/>
            <person name="Del Rio T.G."/>
            <person name="Tice H."/>
            <person name="Nolan M."/>
            <person name="Copeland A."/>
            <person name="Cheng J.F."/>
            <person name="Lucas S."/>
            <person name="Tapia R."/>
            <person name="Goodwin L."/>
            <person name="Pitluck S."/>
            <person name="Ivanova N."/>
            <person name="Pagani I."/>
            <person name="Mavromatis K."/>
            <person name="Ovchinnikova G."/>
            <person name="Pati A."/>
            <person name="Chen A."/>
            <person name="Palaniappan K."/>
            <person name="Hauser L."/>
            <person name="Chang Y.J."/>
            <person name="Jeffries C.D."/>
            <person name="Detter J.C."/>
            <person name="Han C."/>
            <person name="Rohde M."/>
            <person name="Brambilla E."/>
            <person name="Goker M."/>
            <person name="Woyke T."/>
            <person name="Bristow J."/>
            <person name="Eisen J.A."/>
            <person name="Markowitz V."/>
            <person name="Hugenholtz P."/>
            <person name="Kyrpides N.C."/>
            <person name="Klenk H.P."/>
            <person name="Land M."/>
        </authorList>
    </citation>
    <scope>NUCLEOTIDE SEQUENCE [LARGE SCALE GENOMIC DNA]</scope>
    <source>
        <strain evidence="9">ATCC 33931 / DSM 2075 / LMG 7858 / VKM B-1802 / 2st14</strain>
    </source>
</reference>
<dbReference type="Pfam" id="PF01257">
    <property type="entry name" value="2Fe-2S_thioredx"/>
    <property type="match status" value="1"/>
</dbReference>
<keyword evidence="5 7" id="KW-0411">Iron-sulfur</keyword>
<dbReference type="Proteomes" id="UP000009047">
    <property type="component" value="Chromosome"/>
</dbReference>
<comment type="cofactor">
    <cofactor evidence="7">
        <name>[2Fe-2S] cluster</name>
        <dbReference type="ChEBI" id="CHEBI:190135"/>
    </cofactor>
    <text evidence="7">Binds 1 [2Fe-2S] cluster.</text>
</comment>
<organism evidence="8 9">
    <name type="scientific">Desulfarculus baarsii (strain ATCC 33931 / DSM 2075 / LMG 7858 / VKM B-1802 / 2st14)</name>
    <dbReference type="NCBI Taxonomy" id="644282"/>
    <lineage>
        <taxon>Bacteria</taxon>
        <taxon>Pseudomonadati</taxon>
        <taxon>Thermodesulfobacteriota</taxon>
        <taxon>Desulfarculia</taxon>
        <taxon>Desulfarculales</taxon>
        <taxon>Desulfarculaceae</taxon>
        <taxon>Desulfarculus</taxon>
    </lineage>
</organism>
<keyword evidence="4 7" id="KW-0408">Iron</keyword>
<dbReference type="GO" id="GO:0016491">
    <property type="term" value="F:oxidoreductase activity"/>
    <property type="evidence" value="ECO:0007669"/>
    <property type="project" value="InterPro"/>
</dbReference>
<dbReference type="GO" id="GO:0051537">
    <property type="term" value="F:2 iron, 2 sulfur cluster binding"/>
    <property type="evidence" value="ECO:0007669"/>
    <property type="project" value="UniProtKB-KW"/>
</dbReference>
<feature type="binding site" evidence="7">
    <location>
        <position position="123"/>
    </location>
    <ligand>
        <name>[2Fe-2S] cluster</name>
        <dbReference type="ChEBI" id="CHEBI:190135"/>
    </ligand>
</feature>
<evidence type="ECO:0000256" key="2">
    <source>
        <dbReference type="ARBA" id="ARBA00022714"/>
    </source>
</evidence>
<dbReference type="eggNOG" id="COG1905">
    <property type="taxonomic scope" value="Bacteria"/>
</dbReference>
<dbReference type="AlphaFoldDB" id="E1QF20"/>
<evidence type="ECO:0000256" key="6">
    <source>
        <dbReference type="ARBA" id="ARBA00034078"/>
    </source>
</evidence>
<dbReference type="OrthoDB" id="9807941at2"/>
<dbReference type="NCBIfam" id="TIGR01958">
    <property type="entry name" value="nuoE_fam"/>
    <property type="match status" value="1"/>
</dbReference>
<proteinExistence type="inferred from homology"/>
<evidence type="ECO:0000256" key="3">
    <source>
        <dbReference type="ARBA" id="ARBA00022723"/>
    </source>
</evidence>
<dbReference type="FunFam" id="3.40.30.10:FF:000015">
    <property type="entry name" value="NADH-quinone oxidoreductase subunit E"/>
    <property type="match status" value="1"/>
</dbReference>
<dbReference type="Gene3D" id="3.40.30.10">
    <property type="entry name" value="Glutaredoxin"/>
    <property type="match status" value="1"/>
</dbReference>
<dbReference type="GO" id="GO:0046872">
    <property type="term" value="F:metal ion binding"/>
    <property type="evidence" value="ECO:0007669"/>
    <property type="project" value="UniProtKB-KW"/>
</dbReference>